<dbReference type="PANTHER" id="PTHR31447">
    <property type="entry name" value="HYDROXYPROLINE-RICH GLYCOPROTEIN FAMILY PROTEIN-RELATED"/>
    <property type="match status" value="1"/>
</dbReference>
<evidence type="ECO:0008006" key="6">
    <source>
        <dbReference type="Google" id="ProtNLM"/>
    </source>
</evidence>
<feature type="compositionally biased region" description="Low complexity" evidence="2">
    <location>
        <begin position="270"/>
        <end position="286"/>
    </location>
</feature>
<evidence type="ECO:0000313" key="4">
    <source>
        <dbReference type="EMBL" id="CAK9171459.1"/>
    </source>
</evidence>
<dbReference type="EMBL" id="CAUOFW020005746">
    <property type="protein sequence ID" value="CAK9171459.1"/>
    <property type="molecule type" value="Genomic_DNA"/>
</dbReference>
<gene>
    <name evidence="3" type="ORF">ILEXP_LOCUS16620</name>
    <name evidence="4" type="ORF">ILEXP_LOCUS41025</name>
</gene>
<dbReference type="AlphaFoldDB" id="A0ABC8RUK5"/>
<evidence type="ECO:0000256" key="1">
    <source>
        <dbReference type="ARBA" id="ARBA00007879"/>
    </source>
</evidence>
<evidence type="ECO:0000313" key="5">
    <source>
        <dbReference type="Proteomes" id="UP001642360"/>
    </source>
</evidence>
<dbReference type="Gene3D" id="2.60.120.590">
    <property type="entry name" value="Alpha-ketoglutarate-dependent dioxygenase AlkB-like"/>
    <property type="match status" value="1"/>
</dbReference>
<dbReference type="InterPro" id="IPR037151">
    <property type="entry name" value="AlkB-like_sf"/>
</dbReference>
<protein>
    <recommendedName>
        <fullName evidence="6">Alpha-ketoglutarate-dependent dioxygenase AlkB-like domain-containing protein</fullName>
    </recommendedName>
</protein>
<dbReference type="InterPro" id="IPR044842">
    <property type="entry name" value="ALKBH9B/ALKBH10B-like"/>
</dbReference>
<dbReference type="SUPFAM" id="SSF51197">
    <property type="entry name" value="Clavaminate synthase-like"/>
    <property type="match status" value="1"/>
</dbReference>
<proteinExistence type="inferred from homology"/>
<feature type="region of interest" description="Disordered" evidence="2">
    <location>
        <begin position="153"/>
        <end position="179"/>
    </location>
</feature>
<feature type="region of interest" description="Disordered" evidence="2">
    <location>
        <begin position="242"/>
        <end position="337"/>
    </location>
</feature>
<accession>A0ABC8RUK5</accession>
<reference evidence="3 5" key="1">
    <citation type="submission" date="2024-02" db="EMBL/GenBank/DDBJ databases">
        <authorList>
            <person name="Vignale AGUSTIN F."/>
            <person name="Sosa J E."/>
            <person name="Modenutti C."/>
        </authorList>
    </citation>
    <scope>NUCLEOTIDE SEQUENCE [LARGE SCALE GENOMIC DNA]</scope>
</reference>
<keyword evidence="5" id="KW-1185">Reference proteome</keyword>
<dbReference type="EMBL" id="CAUOFW020001776">
    <property type="protein sequence ID" value="CAK9148656.1"/>
    <property type="molecule type" value="Genomic_DNA"/>
</dbReference>
<comment type="caution">
    <text evidence="3">The sequence shown here is derived from an EMBL/GenBank/DDBJ whole genome shotgun (WGS) entry which is preliminary data.</text>
</comment>
<name>A0ABC8RUK5_9AQUA</name>
<sequence length="337" mass="35539">MKGHGREMIQLGHPIADAPIQDEIATDRSIEPIPGLLEEVIERLIAMQIVTATPDSCTIDIFNEGDHSQPHMWPHWYGRPVCVLFLTECDVTFGKVIGADYPGDYRGSLELSLAPGSMLVMQGRSTDFARHALPSIRKQRILVTLSKSQPKKITPSDVQRFPSPAVASPSHWVSPPSRSPNHIRHHVGPKHYGPIPATGVLPAPAARPQFSPTNGIQPIFVPTAVAPALSFPAQVALPPASAGWPAAPLRHPPPRSPVPGTGVFLPPPGSGNSSTQSLLSSTATGSISVETPSLSEKANGTGKPNGNNSASPEVNTNGTVKGQECNESIDGTGGGKD</sequence>
<organism evidence="3 5">
    <name type="scientific">Ilex paraguariensis</name>
    <name type="common">yerba mate</name>
    <dbReference type="NCBI Taxonomy" id="185542"/>
    <lineage>
        <taxon>Eukaryota</taxon>
        <taxon>Viridiplantae</taxon>
        <taxon>Streptophyta</taxon>
        <taxon>Embryophyta</taxon>
        <taxon>Tracheophyta</taxon>
        <taxon>Spermatophyta</taxon>
        <taxon>Magnoliopsida</taxon>
        <taxon>eudicotyledons</taxon>
        <taxon>Gunneridae</taxon>
        <taxon>Pentapetalae</taxon>
        <taxon>asterids</taxon>
        <taxon>campanulids</taxon>
        <taxon>Aquifoliales</taxon>
        <taxon>Aquifoliaceae</taxon>
        <taxon>Ilex</taxon>
    </lineage>
</organism>
<evidence type="ECO:0000313" key="3">
    <source>
        <dbReference type="EMBL" id="CAK9148656.1"/>
    </source>
</evidence>
<dbReference type="Proteomes" id="UP001642360">
    <property type="component" value="Unassembled WGS sequence"/>
</dbReference>
<evidence type="ECO:0000256" key="2">
    <source>
        <dbReference type="SAM" id="MobiDB-lite"/>
    </source>
</evidence>
<comment type="similarity">
    <text evidence="1">Belongs to the alkB family.</text>
</comment>
<feature type="compositionally biased region" description="Polar residues" evidence="2">
    <location>
        <begin position="287"/>
        <end position="320"/>
    </location>
</feature>
<dbReference type="PANTHER" id="PTHR31447:SF0">
    <property type="entry name" value="HYDROXYPROLINE-RICH GLYCOPROTEIN FAMILY PROTEIN"/>
    <property type="match status" value="1"/>
</dbReference>